<evidence type="ECO:0000313" key="1">
    <source>
        <dbReference type="EMBL" id="PTB46293.1"/>
    </source>
</evidence>
<name>A0A2T3ZN98_TRIA4</name>
<dbReference type="AlphaFoldDB" id="A0A2T3ZN98"/>
<reference evidence="1 2" key="1">
    <citation type="submission" date="2016-07" db="EMBL/GenBank/DDBJ databases">
        <title>Multiple horizontal gene transfer events from other fungi enriched the ability of initially mycotrophic Trichoderma (Ascomycota) to feed on dead plant biomass.</title>
        <authorList>
            <consortium name="DOE Joint Genome Institute"/>
            <person name="Aerts A."/>
            <person name="Atanasova L."/>
            <person name="Chenthamara K."/>
            <person name="Zhang J."/>
            <person name="Grujic M."/>
            <person name="Henrissat B."/>
            <person name="Kuo A."/>
            <person name="Salamov A."/>
            <person name="Lipzen A."/>
            <person name="Labutti K."/>
            <person name="Barry K."/>
            <person name="Miao Y."/>
            <person name="Rahimi M.J."/>
            <person name="Shen Q."/>
            <person name="Grigoriev I.V."/>
            <person name="Kubicek C.P."/>
            <person name="Druzhinina I.S."/>
        </authorList>
    </citation>
    <scope>NUCLEOTIDE SEQUENCE [LARGE SCALE GENOMIC DNA]</scope>
    <source>
        <strain evidence="1 2">CBS 433.97</strain>
    </source>
</reference>
<organism evidence="1 2">
    <name type="scientific">Trichoderma asperellum (strain ATCC 204424 / CBS 433.97 / NBRC 101777)</name>
    <dbReference type="NCBI Taxonomy" id="1042311"/>
    <lineage>
        <taxon>Eukaryota</taxon>
        <taxon>Fungi</taxon>
        <taxon>Dikarya</taxon>
        <taxon>Ascomycota</taxon>
        <taxon>Pezizomycotina</taxon>
        <taxon>Sordariomycetes</taxon>
        <taxon>Hypocreomycetidae</taxon>
        <taxon>Hypocreales</taxon>
        <taxon>Hypocreaceae</taxon>
        <taxon>Trichoderma</taxon>
    </lineage>
</organism>
<dbReference type="EMBL" id="KZ679256">
    <property type="protein sequence ID" value="PTB46293.1"/>
    <property type="molecule type" value="Genomic_DNA"/>
</dbReference>
<accession>A0A2T3ZN98</accession>
<keyword evidence="2" id="KW-1185">Reference proteome</keyword>
<protein>
    <submittedName>
        <fullName evidence="1">Uncharacterized protein</fullName>
    </submittedName>
</protein>
<gene>
    <name evidence="1" type="ORF">M441DRAFT_212720</name>
</gene>
<dbReference type="Proteomes" id="UP000240493">
    <property type="component" value="Unassembled WGS sequence"/>
</dbReference>
<proteinExistence type="predicted"/>
<evidence type="ECO:0000313" key="2">
    <source>
        <dbReference type="Proteomes" id="UP000240493"/>
    </source>
</evidence>
<sequence>MMIQDQPAKSCLVLVSQWIPNSTRLSCVALLRSACLLACCSSQPIHRCSLRRTDALLRVVPARCTTEPTRIRCGCKDMQLQLQMHGRATARLALVPADQRQLQPKQISAQRTPKGAGLALWGKRRAYSQPRDSRLGGPFAFPTPVAVAGYAGSGGCASSL</sequence>